<protein>
    <submittedName>
        <fullName evidence="1">Uncharacterized protein</fullName>
    </submittedName>
</protein>
<proteinExistence type="predicted"/>
<evidence type="ECO:0000313" key="1">
    <source>
        <dbReference type="EMBL" id="RVW73820.1"/>
    </source>
</evidence>
<dbReference type="Proteomes" id="UP000288805">
    <property type="component" value="Unassembled WGS sequence"/>
</dbReference>
<gene>
    <name evidence="1" type="ORF">CK203_056636</name>
</gene>
<organism evidence="1 2">
    <name type="scientific">Vitis vinifera</name>
    <name type="common">Grape</name>
    <dbReference type="NCBI Taxonomy" id="29760"/>
    <lineage>
        <taxon>Eukaryota</taxon>
        <taxon>Viridiplantae</taxon>
        <taxon>Streptophyta</taxon>
        <taxon>Embryophyta</taxon>
        <taxon>Tracheophyta</taxon>
        <taxon>Spermatophyta</taxon>
        <taxon>Magnoliopsida</taxon>
        <taxon>eudicotyledons</taxon>
        <taxon>Gunneridae</taxon>
        <taxon>Pentapetalae</taxon>
        <taxon>rosids</taxon>
        <taxon>Vitales</taxon>
        <taxon>Vitaceae</taxon>
        <taxon>Viteae</taxon>
        <taxon>Vitis</taxon>
    </lineage>
</organism>
<comment type="caution">
    <text evidence="1">The sequence shown here is derived from an EMBL/GenBank/DDBJ whole genome shotgun (WGS) entry which is preliminary data.</text>
</comment>
<dbReference type="EMBL" id="QGNW01000382">
    <property type="protein sequence ID" value="RVW73820.1"/>
    <property type="molecule type" value="Genomic_DNA"/>
</dbReference>
<sequence>MVAKLNLQTARGCGDHEEFSYPEVEEERKAAKAEAYRMGDEKEVA</sequence>
<name>A0A438GNN3_VITVI</name>
<reference evidence="1 2" key="1">
    <citation type="journal article" date="2018" name="PLoS Genet.">
        <title>Population sequencing reveals clonal diversity and ancestral inbreeding in the grapevine cultivar Chardonnay.</title>
        <authorList>
            <person name="Roach M.J."/>
            <person name="Johnson D.L."/>
            <person name="Bohlmann J."/>
            <person name="van Vuuren H.J."/>
            <person name="Jones S.J."/>
            <person name="Pretorius I.S."/>
            <person name="Schmidt S.A."/>
            <person name="Borneman A.R."/>
        </authorList>
    </citation>
    <scope>NUCLEOTIDE SEQUENCE [LARGE SCALE GENOMIC DNA]</scope>
    <source>
        <strain evidence="2">cv. Chardonnay</strain>
        <tissue evidence="1">Leaf</tissue>
    </source>
</reference>
<evidence type="ECO:0000313" key="2">
    <source>
        <dbReference type="Proteomes" id="UP000288805"/>
    </source>
</evidence>
<accession>A0A438GNN3</accession>
<dbReference type="AlphaFoldDB" id="A0A438GNN3"/>